<dbReference type="InterPro" id="IPR001245">
    <property type="entry name" value="Ser-Thr/Tyr_kinase_cat_dom"/>
</dbReference>
<feature type="compositionally biased region" description="Basic residues" evidence="2">
    <location>
        <begin position="486"/>
        <end position="496"/>
    </location>
</feature>
<reference evidence="4 5" key="1">
    <citation type="journal article" date="2017" name="Gigascience">
        <title>Draft genome of the honey bee ectoparasitic mite, Tropilaelaps mercedesae, is shaped by the parasitic life history.</title>
        <authorList>
            <person name="Dong X."/>
            <person name="Armstrong S.D."/>
            <person name="Xia D."/>
            <person name="Makepeace B.L."/>
            <person name="Darby A.C."/>
            <person name="Kadowaki T."/>
        </authorList>
    </citation>
    <scope>NUCLEOTIDE SEQUENCE [LARGE SCALE GENOMIC DNA]</scope>
    <source>
        <strain evidence="4">Wuxi-XJTLU</strain>
    </source>
</reference>
<dbReference type="Proteomes" id="UP000192247">
    <property type="component" value="Unassembled WGS sequence"/>
</dbReference>
<feature type="region of interest" description="Disordered" evidence="2">
    <location>
        <begin position="421"/>
        <end position="516"/>
    </location>
</feature>
<name>A0A1V9Y0M4_9ACAR</name>
<feature type="compositionally biased region" description="Low complexity" evidence="2">
    <location>
        <begin position="467"/>
        <end position="478"/>
    </location>
</feature>
<protein>
    <recommendedName>
        <fullName evidence="1">non-specific serine/threonine protein kinase</fullName>
        <ecNumber evidence="1">2.7.11.1</ecNumber>
    </recommendedName>
</protein>
<keyword evidence="4" id="KW-0418">Kinase</keyword>
<evidence type="ECO:0000259" key="3">
    <source>
        <dbReference type="PROSITE" id="PS50011"/>
    </source>
</evidence>
<evidence type="ECO:0000313" key="4">
    <source>
        <dbReference type="EMBL" id="OQR79271.1"/>
    </source>
</evidence>
<dbReference type="PROSITE" id="PS50011">
    <property type="entry name" value="PROTEIN_KINASE_DOM"/>
    <property type="match status" value="1"/>
</dbReference>
<feature type="compositionally biased region" description="Polar residues" evidence="2">
    <location>
        <begin position="659"/>
        <end position="669"/>
    </location>
</feature>
<sequence length="867" mass="97186">MSSTTQPLNLSGVVVTDVRSLHWRIGAHIGSGGFGSIYLACEANSGLLERGLGVPDDTRMAIKVEPHDNGSLFTEMHFYHRCAKLDKMEEWQRQRGLDYVGMPRLHGSGSFLFRRQRYRFIVIDRFGTDLQVSGVAIISDLCVFEANLLMCHWDAGEERFLRDTQPAASRVSNNDVAIGRCRLLTTSQTILGCNEGRMPLKTALTVAIRVTDILEYVHFHGYVHKDVKAQNLLLGFDDPNKIYLVDFGLACRYFVYESGYEVHKELKEDLRRAHDGTIEFTSRDGHLGAHSRRSDLEVLLYNLIYWISGKLPWSSNREEAEDIASQKEIYMRDPQELMIVCFGRKGAPPYILEFANYIARLDFHEKPNYELCREMFKQAILKSGFRHDMQLQFEGGVVRIQSKRKCRKSFRLEKEKRLRVEQESQASLSSSSSGSIAATRLRRRTTQVAGTQVEPGATTTDDDDNDSSLSDRPSSVKRSCFDSRHSSGRRTGRHHSSITQDQEVPQDRTQVIIDPDTKETRVVDALELREAQRAFEQQRENAMKAAWDELRQMDESAAKAEAARATENSGRRKAGGVKSAGSDGESGQKPGHQRPAQRPRATRKAKKLRQVKQSRLARVAAVTVAHNAVRETTGRATRQRTLREQVEACDIAKARDGSSMASQDGSTGTRSEKVKRVALASGAARSDQTRTSGTITKYDKARIKESEPDSRGVNKKGGSKHVRFKEVQCPGVVVGMSLRNRRLPLTEVSNSKGESSNTEYIDDLNLITCFSSTRSVSSVASPMANGCHNSNPFPMSNYFDHKPSGLENPTPAMQLLMDKLKIKLHSLVNSGPPVMPLSFKDRILDAGDLYKADNVMRRSRSYSPEIA</sequence>
<feature type="compositionally biased region" description="Basic and acidic residues" evidence="2">
    <location>
        <begin position="697"/>
        <end position="712"/>
    </location>
</feature>
<feature type="compositionally biased region" description="Basic residues" evidence="2">
    <location>
        <begin position="591"/>
        <end position="612"/>
    </location>
</feature>
<proteinExistence type="predicted"/>
<dbReference type="Gene3D" id="3.30.200.20">
    <property type="entry name" value="Phosphorylase Kinase, domain 1"/>
    <property type="match status" value="1"/>
</dbReference>
<gene>
    <name evidence="4" type="ORF">BIW11_05852</name>
</gene>
<dbReference type="InterPro" id="IPR000719">
    <property type="entry name" value="Prot_kinase_dom"/>
</dbReference>
<feature type="region of interest" description="Disordered" evidence="2">
    <location>
        <begin position="653"/>
        <end position="719"/>
    </location>
</feature>
<dbReference type="InterPro" id="IPR011009">
    <property type="entry name" value="Kinase-like_dom_sf"/>
</dbReference>
<feature type="region of interest" description="Disordered" evidence="2">
    <location>
        <begin position="558"/>
        <end position="617"/>
    </location>
</feature>
<feature type="compositionally biased region" description="Polar residues" evidence="2">
    <location>
        <begin position="498"/>
        <end position="509"/>
    </location>
</feature>
<evidence type="ECO:0000313" key="5">
    <source>
        <dbReference type="Proteomes" id="UP000192247"/>
    </source>
</evidence>
<dbReference type="EMBL" id="MNPL01001323">
    <property type="protein sequence ID" value="OQR79271.1"/>
    <property type="molecule type" value="Genomic_DNA"/>
</dbReference>
<evidence type="ECO:0000256" key="2">
    <source>
        <dbReference type="SAM" id="MobiDB-lite"/>
    </source>
</evidence>
<dbReference type="AlphaFoldDB" id="A0A1V9Y0M4"/>
<dbReference type="GO" id="GO:0005524">
    <property type="term" value="F:ATP binding"/>
    <property type="evidence" value="ECO:0007669"/>
    <property type="project" value="InterPro"/>
</dbReference>
<keyword evidence="5" id="KW-1185">Reference proteome</keyword>
<dbReference type="SUPFAM" id="SSF56112">
    <property type="entry name" value="Protein kinase-like (PK-like)"/>
    <property type="match status" value="2"/>
</dbReference>
<dbReference type="InterPro" id="IPR050235">
    <property type="entry name" value="CK1_Ser-Thr_kinase"/>
</dbReference>
<feature type="compositionally biased region" description="Low complexity" evidence="2">
    <location>
        <begin position="424"/>
        <end position="438"/>
    </location>
</feature>
<dbReference type="Pfam" id="PF07714">
    <property type="entry name" value="PK_Tyr_Ser-Thr"/>
    <property type="match status" value="1"/>
</dbReference>
<dbReference type="PANTHER" id="PTHR11909">
    <property type="entry name" value="CASEIN KINASE-RELATED"/>
    <property type="match status" value="1"/>
</dbReference>
<dbReference type="OrthoDB" id="2687620at2759"/>
<organism evidence="4 5">
    <name type="scientific">Tropilaelaps mercedesae</name>
    <dbReference type="NCBI Taxonomy" id="418985"/>
    <lineage>
        <taxon>Eukaryota</taxon>
        <taxon>Metazoa</taxon>
        <taxon>Ecdysozoa</taxon>
        <taxon>Arthropoda</taxon>
        <taxon>Chelicerata</taxon>
        <taxon>Arachnida</taxon>
        <taxon>Acari</taxon>
        <taxon>Parasitiformes</taxon>
        <taxon>Mesostigmata</taxon>
        <taxon>Gamasina</taxon>
        <taxon>Dermanyssoidea</taxon>
        <taxon>Laelapidae</taxon>
        <taxon>Tropilaelaps</taxon>
    </lineage>
</organism>
<comment type="caution">
    <text evidence="4">The sequence shown here is derived from an EMBL/GenBank/DDBJ whole genome shotgun (WGS) entry which is preliminary data.</text>
</comment>
<dbReference type="GO" id="GO:0004674">
    <property type="term" value="F:protein serine/threonine kinase activity"/>
    <property type="evidence" value="ECO:0007669"/>
    <property type="project" value="UniProtKB-EC"/>
</dbReference>
<dbReference type="STRING" id="418985.A0A1V9Y0M4"/>
<dbReference type="GO" id="GO:0006950">
    <property type="term" value="P:response to stress"/>
    <property type="evidence" value="ECO:0007669"/>
    <property type="project" value="UniProtKB-ARBA"/>
</dbReference>
<dbReference type="EC" id="2.7.11.1" evidence="1"/>
<dbReference type="InParanoid" id="A0A1V9Y0M4"/>
<keyword evidence="4" id="KW-0808">Transferase</keyword>
<dbReference type="Gene3D" id="1.10.510.10">
    <property type="entry name" value="Transferase(Phosphotransferase) domain 1"/>
    <property type="match status" value="1"/>
</dbReference>
<feature type="domain" description="Protein kinase" evidence="3">
    <location>
        <begin position="23"/>
        <end position="381"/>
    </location>
</feature>
<dbReference type="PROSITE" id="PS00108">
    <property type="entry name" value="PROTEIN_KINASE_ST"/>
    <property type="match status" value="1"/>
</dbReference>
<accession>A0A1V9Y0M4</accession>
<dbReference type="InterPro" id="IPR008271">
    <property type="entry name" value="Ser/Thr_kinase_AS"/>
</dbReference>
<dbReference type="SMART" id="SM00220">
    <property type="entry name" value="S_TKc"/>
    <property type="match status" value="1"/>
</dbReference>
<dbReference type="FunCoup" id="A0A1V9Y0M4">
    <property type="interactions" value="262"/>
</dbReference>
<evidence type="ECO:0000256" key="1">
    <source>
        <dbReference type="ARBA" id="ARBA00012513"/>
    </source>
</evidence>